<accession>A0ACD3AUS7</accession>
<proteinExistence type="predicted"/>
<evidence type="ECO:0000313" key="2">
    <source>
        <dbReference type="Proteomes" id="UP000308600"/>
    </source>
</evidence>
<keyword evidence="2" id="KW-1185">Reference proteome</keyword>
<reference evidence="1 2" key="1">
    <citation type="journal article" date="2019" name="Nat. Ecol. Evol.">
        <title>Megaphylogeny resolves global patterns of mushroom evolution.</title>
        <authorList>
            <person name="Varga T."/>
            <person name="Krizsan K."/>
            <person name="Foldi C."/>
            <person name="Dima B."/>
            <person name="Sanchez-Garcia M."/>
            <person name="Sanchez-Ramirez S."/>
            <person name="Szollosi G.J."/>
            <person name="Szarkandi J.G."/>
            <person name="Papp V."/>
            <person name="Albert L."/>
            <person name="Andreopoulos W."/>
            <person name="Angelini C."/>
            <person name="Antonin V."/>
            <person name="Barry K.W."/>
            <person name="Bougher N.L."/>
            <person name="Buchanan P."/>
            <person name="Buyck B."/>
            <person name="Bense V."/>
            <person name="Catcheside P."/>
            <person name="Chovatia M."/>
            <person name="Cooper J."/>
            <person name="Damon W."/>
            <person name="Desjardin D."/>
            <person name="Finy P."/>
            <person name="Geml J."/>
            <person name="Haridas S."/>
            <person name="Hughes K."/>
            <person name="Justo A."/>
            <person name="Karasinski D."/>
            <person name="Kautmanova I."/>
            <person name="Kiss B."/>
            <person name="Kocsube S."/>
            <person name="Kotiranta H."/>
            <person name="LaButti K.M."/>
            <person name="Lechner B.E."/>
            <person name="Liimatainen K."/>
            <person name="Lipzen A."/>
            <person name="Lukacs Z."/>
            <person name="Mihaltcheva S."/>
            <person name="Morgado L.N."/>
            <person name="Niskanen T."/>
            <person name="Noordeloos M.E."/>
            <person name="Ohm R.A."/>
            <person name="Ortiz-Santana B."/>
            <person name="Ovrebo C."/>
            <person name="Racz N."/>
            <person name="Riley R."/>
            <person name="Savchenko A."/>
            <person name="Shiryaev A."/>
            <person name="Soop K."/>
            <person name="Spirin V."/>
            <person name="Szebenyi C."/>
            <person name="Tomsovsky M."/>
            <person name="Tulloss R.E."/>
            <person name="Uehling J."/>
            <person name="Grigoriev I.V."/>
            <person name="Vagvolgyi C."/>
            <person name="Papp T."/>
            <person name="Martin F.M."/>
            <person name="Miettinen O."/>
            <person name="Hibbett D.S."/>
            <person name="Nagy L.G."/>
        </authorList>
    </citation>
    <scope>NUCLEOTIDE SEQUENCE [LARGE SCALE GENOMIC DNA]</scope>
    <source>
        <strain evidence="1 2">NL-1719</strain>
    </source>
</reference>
<protein>
    <submittedName>
        <fullName evidence="1">Uncharacterized protein</fullName>
    </submittedName>
</protein>
<dbReference type="EMBL" id="ML208337">
    <property type="protein sequence ID" value="TFK69106.1"/>
    <property type="molecule type" value="Genomic_DNA"/>
</dbReference>
<dbReference type="Proteomes" id="UP000308600">
    <property type="component" value="Unassembled WGS sequence"/>
</dbReference>
<sequence length="425" mass="47346">MSPHKTSTNLSPFERVPIELLVIIFELFAEDYLLYDSLFEAINFMILLGVCRLWKSVALDTAALWTPFLAFYSSTGTLQVSGKWSRLGGPHTTVPRLFLQLCDPPGGTTRLGSSFGFSGNFGIFGQSFRKSPTDQVVLGLLEGIELRVPKDRDVPDLFDNFPDPSRLRVIKICLEDSRDQSFLRLPFHFPDLTTLEVDGSFSMPEFSALLAYSSRLVRCRLTLLDDGLHNGRYDLKSKSLTHLHITYPRQIPRTYGASSFEKLQDLVVNAKYPILGASYFVGARNSLKRLSLRTSQGGGTTDLLKVLKLCQDLETLELSTALPMNTKVMDAIRIGTIVPELHELECGPSPALRAFISMLWKGLGEELSITADIDYDEAVRETLGQQPPTAFTRVTCNGFPRSLQAEMAGDADSFPYDFTFATSKL</sequence>
<organism evidence="1 2">
    <name type="scientific">Pluteus cervinus</name>
    <dbReference type="NCBI Taxonomy" id="181527"/>
    <lineage>
        <taxon>Eukaryota</taxon>
        <taxon>Fungi</taxon>
        <taxon>Dikarya</taxon>
        <taxon>Basidiomycota</taxon>
        <taxon>Agaricomycotina</taxon>
        <taxon>Agaricomycetes</taxon>
        <taxon>Agaricomycetidae</taxon>
        <taxon>Agaricales</taxon>
        <taxon>Pluteineae</taxon>
        <taxon>Pluteaceae</taxon>
        <taxon>Pluteus</taxon>
    </lineage>
</organism>
<evidence type="ECO:0000313" key="1">
    <source>
        <dbReference type="EMBL" id="TFK69106.1"/>
    </source>
</evidence>
<gene>
    <name evidence="1" type="ORF">BDN72DRAFT_897572</name>
</gene>
<name>A0ACD3AUS7_9AGAR</name>